<name>A0A814HK67_ADIRI</name>
<accession>A0A814HK67</accession>
<evidence type="ECO:0000256" key="1">
    <source>
        <dbReference type="ARBA" id="ARBA00022729"/>
    </source>
</evidence>
<feature type="transmembrane region" description="Helical" evidence="2">
    <location>
        <begin position="1236"/>
        <end position="1259"/>
    </location>
</feature>
<keyword evidence="4" id="KW-1185">Reference proteome</keyword>
<keyword evidence="1" id="KW-0732">Signal</keyword>
<dbReference type="InterPro" id="IPR006626">
    <property type="entry name" value="PbH1"/>
</dbReference>
<dbReference type="InterPro" id="IPR052387">
    <property type="entry name" value="Fibrocystin"/>
</dbReference>
<dbReference type="Proteomes" id="UP000663828">
    <property type="component" value="Unassembled WGS sequence"/>
</dbReference>
<reference evidence="3" key="1">
    <citation type="submission" date="2021-02" db="EMBL/GenBank/DDBJ databases">
        <authorList>
            <person name="Nowell W R."/>
        </authorList>
    </citation>
    <scope>NUCLEOTIDE SEQUENCE</scope>
</reference>
<sequence length="1298" mass="143713">SSVSHTERHRIAEIINGTIIRTTNPLSYTHHVIRHSFANGSSVYVAAAVGLLTRNIRVLSSNSQSSLAGVKISITNTTSIYRPDILHVSLSNVQFIGFGQFSDALKNDENSGIFINSINASKSRWPTYIRGCSFDGGFNVAISLKSTHFVSISNNVIYNTYRSALVITGRNNIIDRNLITTIYWSGTAQTRSVAEKNANYDAAIASHKSTSVTMTNNLVAGVERLAFRINGDVCPGVVIPRQFTNVHSNNEVHSAMAGVSIWPDDRGSVFDRQCILIKEFKVYKAWYYGFYLNTNRNITIDSCASIDNYVGIFAFVIGPPAELHQILRSRVRIQNSVVIGSITPNDCNDKINFNSANVRYSTIAMPTVSQDALVTGNGSRAGIVFPLFARDNGMPEQSWTGTVSNPSLDGSTSITNTILAFFNDVCGRHDTAIQVPQGNTDAKFPIEASSIFRYNLSDFNVIFNGKPDTSEQNPLVCNAMYCDGRKKTLLKDLDGTLFGTSTSAISQAEIVWNVVEHDGTTDTQIPVAARTDISGQIINISATYPYRGIARSISCSAQSASTINLCDYKTDYYPLIIESMDSDSETRSLSPVALLSDSGYIDLISGPRHYGLRPSSENSYATRLSTFMALVHSNMTYKIYFHEYPPKHLRFRLINANSSARCILAVYYNSLQQIDIYANGTYVSPTNRNQSSILVLLDEPNKVNLSSPVGANYFDRTYRLVYFLITGNITIELKESSLLILGFGLPPLNDSTFYTDNLATNLAAVFNFDPLKIRRVKIVRESRTSRSFKNEELDMMYVEIRDEPRPTSSSTSSISSEVVSIIAAKIINSYQTGELTQIWKDRNFTGDTIPTTLDVQEPFNHSSINLRVINRTELRTVPDECRQQSPCTIQPVLVAYDSEGNVIEKLGSNDRPWQVKATIVNQPNITLPGAIANYTDGQTQFTLFALPNIGSFQVQFTFIQPDGVNSSFFQTANLTVRSDPITVTNATLAGQQINNVYIVDIGGTFDIFVMLIDNVTRRQIGQTQWDDWKWTANVTLYPLPKFQPQGTVSKRNSSRSLLSRPTKPVSIPDLTIDGLGMFILNISLISTNRQYVVTLMSTGILVKNPSAINNDIDNYVENSFVTDVNHLASNITFVNNYDQLKASNQLEIKRAMIYNYLLSIGMPLISDVVLREGEMVVLFQVDTLAVDISLAVSSILSNPNVIPDLTVSSVNINGRSYLVSSASQNTQANEENKTGLLVGILVGVIVIIIIAGIFIAVYIRNRRQKLRNNKYLADGLHIGQPMDAVIQELKELNLEKIE</sequence>
<dbReference type="SMART" id="SM00710">
    <property type="entry name" value="PbH1"/>
    <property type="match status" value="6"/>
</dbReference>
<proteinExistence type="predicted"/>
<evidence type="ECO:0000313" key="4">
    <source>
        <dbReference type="Proteomes" id="UP000663828"/>
    </source>
</evidence>
<keyword evidence="2" id="KW-0812">Transmembrane</keyword>
<feature type="non-terminal residue" evidence="3">
    <location>
        <position position="1298"/>
    </location>
</feature>
<comment type="caution">
    <text evidence="3">The sequence shown here is derived from an EMBL/GenBank/DDBJ whole genome shotgun (WGS) entry which is preliminary data.</text>
</comment>
<organism evidence="3 4">
    <name type="scientific">Adineta ricciae</name>
    <name type="common">Rotifer</name>
    <dbReference type="NCBI Taxonomy" id="249248"/>
    <lineage>
        <taxon>Eukaryota</taxon>
        <taxon>Metazoa</taxon>
        <taxon>Spiralia</taxon>
        <taxon>Gnathifera</taxon>
        <taxon>Rotifera</taxon>
        <taxon>Eurotatoria</taxon>
        <taxon>Bdelloidea</taxon>
        <taxon>Adinetida</taxon>
        <taxon>Adinetidae</taxon>
        <taxon>Adineta</taxon>
    </lineage>
</organism>
<evidence type="ECO:0000256" key="2">
    <source>
        <dbReference type="SAM" id="Phobius"/>
    </source>
</evidence>
<dbReference type="PANTHER" id="PTHR46769:SF2">
    <property type="entry name" value="FIBROCYSTIN-L ISOFORM 2 PRECURSOR-RELATED"/>
    <property type="match status" value="1"/>
</dbReference>
<protein>
    <submittedName>
        <fullName evidence="3">Uncharacterized protein</fullName>
    </submittedName>
</protein>
<keyword evidence="2" id="KW-0472">Membrane</keyword>
<dbReference type="PANTHER" id="PTHR46769">
    <property type="entry name" value="POLYCYSTIC KIDNEY AND HEPATIC DISEASE 1 (AUTOSOMAL RECESSIVE)-LIKE 1"/>
    <property type="match status" value="1"/>
</dbReference>
<keyword evidence="2" id="KW-1133">Transmembrane helix</keyword>
<evidence type="ECO:0000313" key="3">
    <source>
        <dbReference type="EMBL" id="CAF1010756.1"/>
    </source>
</evidence>
<gene>
    <name evidence="3" type="ORF">XAT740_LOCUS13708</name>
</gene>
<dbReference type="EMBL" id="CAJNOR010000802">
    <property type="protein sequence ID" value="CAF1010756.1"/>
    <property type="molecule type" value="Genomic_DNA"/>
</dbReference>